<dbReference type="RefSeq" id="WP_204661034.1">
    <property type="nucleotide sequence ID" value="NZ_JAFBDT010000001.1"/>
</dbReference>
<reference evidence="7 8" key="1">
    <citation type="submission" date="2021-01" db="EMBL/GenBank/DDBJ databases">
        <title>Genomic Encyclopedia of Type Strains, Phase IV (KMG-IV): sequencing the most valuable type-strain genomes for metagenomic binning, comparative biology and taxonomic classification.</title>
        <authorList>
            <person name="Goeker M."/>
        </authorList>
    </citation>
    <scope>NUCLEOTIDE SEQUENCE [LARGE SCALE GENOMIC DNA]</scope>
    <source>
        <strain evidence="7 8">DSM 24436</strain>
    </source>
</reference>
<proteinExistence type="inferred from homology"/>
<gene>
    <name evidence="7" type="ORF">JOC49_000034</name>
</gene>
<evidence type="ECO:0000256" key="5">
    <source>
        <dbReference type="RuleBase" id="RU362028"/>
    </source>
</evidence>
<dbReference type="InterPro" id="IPR020103">
    <property type="entry name" value="PsdUridine_synth_cat_dom_sf"/>
</dbReference>
<evidence type="ECO:0000256" key="3">
    <source>
        <dbReference type="ARBA" id="ARBA00023235"/>
    </source>
</evidence>
<dbReference type="Pfam" id="PF01479">
    <property type="entry name" value="S4"/>
    <property type="match status" value="1"/>
</dbReference>
<dbReference type="Proteomes" id="UP000767854">
    <property type="component" value="Unassembled WGS sequence"/>
</dbReference>
<organism evidence="7 8">
    <name type="scientific">Fusibacter tunisiensis</name>
    <dbReference type="NCBI Taxonomy" id="1008308"/>
    <lineage>
        <taxon>Bacteria</taxon>
        <taxon>Bacillati</taxon>
        <taxon>Bacillota</taxon>
        <taxon>Clostridia</taxon>
        <taxon>Eubacteriales</taxon>
        <taxon>Eubacteriales Family XII. Incertae Sedis</taxon>
        <taxon>Fusibacter</taxon>
    </lineage>
</organism>
<sequence>MDEIIRLICDEDGIRLDVYLGNAISSHSRSYMQKLISEGHVALNGHPCGIKKQILNKGDLVDVVIPDAELLDVVAEDIALDIIYEDQDLMVVNKPQGMVVHPAPGNYSGTLVNALMNTSDRLSSINGVIRPGIVHRIDKDTSGLLMVAKNNHAHEFLADQLKAKTTLRVYWAIVNGQMKETAGTIDAPIARHPVDRKKNAIRQDGRNAVTHFEVLERFKFHTLVALKLETGRTHQIRVHMASIGYPLVGDPVYGLKNEKVKHVGQLLHAKKLGFMHPSTGQWMEFDSELPDYFVRVLEKCRAL</sequence>
<feature type="domain" description="RNA-binding S4" evidence="6">
    <location>
        <begin position="14"/>
        <end position="79"/>
    </location>
</feature>
<dbReference type="EC" id="5.4.99.-" evidence="5"/>
<dbReference type="InterPro" id="IPR006225">
    <property type="entry name" value="PsdUridine_synth_RluC/D"/>
</dbReference>
<evidence type="ECO:0000256" key="4">
    <source>
        <dbReference type="PROSITE-ProRule" id="PRU00182"/>
    </source>
</evidence>
<comment type="similarity">
    <text evidence="2 5">Belongs to the pseudouridine synthase RluA family.</text>
</comment>
<dbReference type="CDD" id="cd02869">
    <property type="entry name" value="PseudoU_synth_RluA_like"/>
    <property type="match status" value="1"/>
</dbReference>
<dbReference type="InterPro" id="IPR006224">
    <property type="entry name" value="PsdUridine_synth_RluA-like_CS"/>
</dbReference>
<dbReference type="InterPro" id="IPR002942">
    <property type="entry name" value="S4_RNA-bd"/>
</dbReference>
<evidence type="ECO:0000256" key="2">
    <source>
        <dbReference type="ARBA" id="ARBA00010876"/>
    </source>
</evidence>
<dbReference type="SUPFAM" id="SSF55120">
    <property type="entry name" value="Pseudouridine synthase"/>
    <property type="match status" value="1"/>
</dbReference>
<comment type="caution">
    <text evidence="7">The sequence shown here is derived from an EMBL/GenBank/DDBJ whole genome shotgun (WGS) entry which is preliminary data.</text>
</comment>
<evidence type="ECO:0000313" key="7">
    <source>
        <dbReference type="EMBL" id="MBM7560525.1"/>
    </source>
</evidence>
<evidence type="ECO:0000313" key="8">
    <source>
        <dbReference type="Proteomes" id="UP000767854"/>
    </source>
</evidence>
<dbReference type="InterPro" id="IPR036986">
    <property type="entry name" value="S4_RNA-bd_sf"/>
</dbReference>
<dbReference type="PANTHER" id="PTHR21600:SF44">
    <property type="entry name" value="RIBOSOMAL LARGE SUBUNIT PSEUDOURIDINE SYNTHASE D"/>
    <property type="match status" value="1"/>
</dbReference>
<evidence type="ECO:0000256" key="1">
    <source>
        <dbReference type="ARBA" id="ARBA00000073"/>
    </source>
</evidence>
<keyword evidence="4" id="KW-0694">RNA-binding</keyword>
<accession>A0ABS2MMB0</accession>
<comment type="catalytic activity">
    <reaction evidence="1 5">
        <text>a uridine in RNA = a pseudouridine in RNA</text>
        <dbReference type="Rhea" id="RHEA:48348"/>
        <dbReference type="Rhea" id="RHEA-COMP:12068"/>
        <dbReference type="Rhea" id="RHEA-COMP:12069"/>
        <dbReference type="ChEBI" id="CHEBI:65314"/>
        <dbReference type="ChEBI" id="CHEBI:65315"/>
    </reaction>
</comment>
<dbReference type="CDD" id="cd00165">
    <property type="entry name" value="S4"/>
    <property type="match status" value="1"/>
</dbReference>
<keyword evidence="3 5" id="KW-0413">Isomerase</keyword>
<dbReference type="NCBIfam" id="TIGR00005">
    <property type="entry name" value="rluA_subfam"/>
    <property type="match status" value="1"/>
</dbReference>
<dbReference type="EMBL" id="JAFBDT010000001">
    <property type="protein sequence ID" value="MBM7560525.1"/>
    <property type="molecule type" value="Genomic_DNA"/>
</dbReference>
<dbReference type="Pfam" id="PF00849">
    <property type="entry name" value="PseudoU_synth_2"/>
    <property type="match status" value="1"/>
</dbReference>
<dbReference type="SUPFAM" id="SSF55174">
    <property type="entry name" value="Alpha-L RNA-binding motif"/>
    <property type="match status" value="1"/>
</dbReference>
<dbReference type="Gene3D" id="3.10.290.10">
    <property type="entry name" value="RNA-binding S4 domain"/>
    <property type="match status" value="1"/>
</dbReference>
<dbReference type="SMART" id="SM00363">
    <property type="entry name" value="S4"/>
    <property type="match status" value="1"/>
</dbReference>
<dbReference type="Gene3D" id="3.30.2350.10">
    <property type="entry name" value="Pseudouridine synthase"/>
    <property type="match status" value="1"/>
</dbReference>
<dbReference type="InterPro" id="IPR050188">
    <property type="entry name" value="RluA_PseudoU_synthase"/>
</dbReference>
<dbReference type="PANTHER" id="PTHR21600">
    <property type="entry name" value="MITOCHONDRIAL RNA PSEUDOURIDINE SYNTHASE"/>
    <property type="match status" value="1"/>
</dbReference>
<comment type="function">
    <text evidence="5">Responsible for synthesis of pseudouridine from uracil.</text>
</comment>
<dbReference type="PROSITE" id="PS50889">
    <property type="entry name" value="S4"/>
    <property type="match status" value="1"/>
</dbReference>
<dbReference type="InterPro" id="IPR006145">
    <property type="entry name" value="PsdUridine_synth_RsuA/RluA"/>
</dbReference>
<protein>
    <recommendedName>
        <fullName evidence="5">Pseudouridine synthase</fullName>
        <ecNumber evidence="5">5.4.99.-</ecNumber>
    </recommendedName>
</protein>
<dbReference type="GO" id="GO:0160140">
    <property type="term" value="F:23S rRNA pseudouridine(1911/1915/1917) synthase activity"/>
    <property type="evidence" value="ECO:0007669"/>
    <property type="project" value="UniProtKB-EC"/>
</dbReference>
<keyword evidence="8" id="KW-1185">Reference proteome</keyword>
<evidence type="ECO:0000259" key="6">
    <source>
        <dbReference type="SMART" id="SM00363"/>
    </source>
</evidence>
<name>A0ABS2MMB0_9FIRM</name>
<dbReference type="PROSITE" id="PS01129">
    <property type="entry name" value="PSI_RLU"/>
    <property type="match status" value="1"/>
</dbReference>